<accession>A0A0L8C3G6</accession>
<evidence type="ECO:0000313" key="2">
    <source>
        <dbReference type="Proteomes" id="UP000037425"/>
    </source>
</evidence>
<dbReference type="AlphaFoldDB" id="A0A0L8C3G6"/>
<gene>
    <name evidence="1" type="ORF">AC244_08245</name>
</gene>
<reference evidence="2" key="1">
    <citation type="submission" date="2015-07" db="EMBL/GenBank/DDBJ databases">
        <title>Whole genome sequence of an Ensifer adhaerens strain isolated from a cave pool in the Wind Cave National Park.</title>
        <authorList>
            <person name="Eng W.W.H."/>
            <person name="Gan H.M."/>
            <person name="Barton H.A."/>
            <person name="Savka M.A."/>
        </authorList>
    </citation>
    <scope>NUCLEOTIDE SEQUENCE [LARGE SCALE GENOMIC DNA]</scope>
    <source>
        <strain evidence="2">SD006</strain>
    </source>
</reference>
<dbReference type="OrthoDB" id="7914880at2"/>
<name>A0A0L8C3G6_ENSAD</name>
<dbReference type="PATRIC" id="fig|106592.7.peg.3312"/>
<dbReference type="SUPFAM" id="SSF55136">
    <property type="entry name" value="Probable bacterial effector-binding domain"/>
    <property type="match status" value="1"/>
</dbReference>
<dbReference type="EMBL" id="LGAP01000002">
    <property type="protein sequence ID" value="KOF21329.1"/>
    <property type="molecule type" value="Genomic_DNA"/>
</dbReference>
<dbReference type="InterPro" id="IPR011256">
    <property type="entry name" value="Reg_factor_effector_dom_sf"/>
</dbReference>
<protein>
    <recommendedName>
        <fullName evidence="3">GyrI-like small molecule binding domain-containing protein</fullName>
    </recommendedName>
</protein>
<evidence type="ECO:0008006" key="3">
    <source>
        <dbReference type="Google" id="ProtNLM"/>
    </source>
</evidence>
<evidence type="ECO:0000313" key="1">
    <source>
        <dbReference type="EMBL" id="KOF21329.1"/>
    </source>
</evidence>
<proteinExistence type="predicted"/>
<sequence>MNIKETDAMRVIGIARRITIPDVRHASAELAPVIDAEIARAGLKPAGPWIFIAQNLPKNAKTVFDWRICRPVEGGEDYRGALDMIELEPIMVASALHQGPMRSLFTQGYAPLVERIEMSRHNFSGESREIYHRWEGPGARYHQIEIQFGLAN</sequence>
<dbReference type="Proteomes" id="UP000037425">
    <property type="component" value="Unassembled WGS sequence"/>
</dbReference>
<dbReference type="Gene3D" id="3.20.80.10">
    <property type="entry name" value="Regulatory factor, effector binding domain"/>
    <property type="match status" value="1"/>
</dbReference>
<organism evidence="1 2">
    <name type="scientific">Ensifer adhaerens</name>
    <name type="common">Sinorhizobium morelense</name>
    <dbReference type="NCBI Taxonomy" id="106592"/>
    <lineage>
        <taxon>Bacteria</taxon>
        <taxon>Pseudomonadati</taxon>
        <taxon>Pseudomonadota</taxon>
        <taxon>Alphaproteobacteria</taxon>
        <taxon>Hyphomicrobiales</taxon>
        <taxon>Rhizobiaceae</taxon>
        <taxon>Sinorhizobium/Ensifer group</taxon>
        <taxon>Ensifer</taxon>
    </lineage>
</organism>
<comment type="caution">
    <text evidence="1">The sequence shown here is derived from an EMBL/GenBank/DDBJ whole genome shotgun (WGS) entry which is preliminary data.</text>
</comment>
<dbReference type="RefSeq" id="WP_053248267.1">
    <property type="nucleotide sequence ID" value="NZ_LGAP01000002.1"/>
</dbReference>